<dbReference type="Pfam" id="PF05970">
    <property type="entry name" value="PIF1"/>
    <property type="match status" value="1"/>
</dbReference>
<comment type="similarity">
    <text evidence="1">Belongs to the helicase family.</text>
</comment>
<comment type="catalytic activity">
    <reaction evidence="1">
        <text>ATP + H2O = ADP + phosphate + H(+)</text>
        <dbReference type="Rhea" id="RHEA:13065"/>
        <dbReference type="ChEBI" id="CHEBI:15377"/>
        <dbReference type="ChEBI" id="CHEBI:15378"/>
        <dbReference type="ChEBI" id="CHEBI:30616"/>
        <dbReference type="ChEBI" id="CHEBI:43474"/>
        <dbReference type="ChEBI" id="CHEBI:456216"/>
        <dbReference type="EC" id="5.6.2.3"/>
    </reaction>
</comment>
<comment type="cofactor">
    <cofactor evidence="1">
        <name>Mg(2+)</name>
        <dbReference type="ChEBI" id="CHEBI:18420"/>
    </cofactor>
</comment>
<dbReference type="CDD" id="cd18809">
    <property type="entry name" value="SF1_C_RecD"/>
    <property type="match status" value="1"/>
</dbReference>
<feature type="domain" description="Helitron helicase-like" evidence="3">
    <location>
        <begin position="659"/>
        <end position="854"/>
    </location>
</feature>
<dbReference type="EMBL" id="JACDXP010000008">
    <property type="protein sequence ID" value="KAF6519679.1"/>
    <property type="molecule type" value="Genomic_DNA"/>
</dbReference>
<keyword evidence="1" id="KW-0067">ATP-binding</keyword>
<feature type="domain" description="DNA helicase Pif1-like DEAD-box helicase" evidence="2">
    <location>
        <begin position="1317"/>
        <end position="1480"/>
    </location>
</feature>
<sequence>MAAGNRSITHGLAEQLERIHRNSRRFISVCSGESTKFPLEDPQEACLLRYFVEELSHWLDLCDERRHFQLVVPLRARHHPPLLYAIFALSARHLSRLPKYKTPQGILYQGQLLPKLTPRDAVEYTLKCIPALRDFHLIQDDEKLESIIATAVILRQLEEIDDEEDQEQERNQRRNAKPQVNFLAIIDAVLRSPPSRTLFGRRSLIQAAYWMAVRQELYHSFTKRHPPKMILDPEYGHGASKANKIVLHTAQVAKWRWADGSEQEWLRLQKQGEVLEEEALKEYQPFYARRLLPDQAPRLLLKKAYDLERRSNLQYRLQQSAIERPVMERRDFELPDPDWMRDLSHCPLSDRDKELLEKFWTELENDRMEHCARCQETWFDMGLKGGICKRCIARDKNKKEDEPWFFSAENQLDFGLIPAFLPQLTIVEEMLIARVHVFVNVMQVRGQQYKYCGHIVHFLRDVGKVYSQLPLLPPELDVILLRPPTASEHAHLNRQFRRQFRVRRRCLQEWLNFLSNNHPGYRGITVCQKRMSVLPEDGDVLDQVATAAVTDPLSANLGNIENDDVEPDEVDQSAVPDLLPEDTEMEALRSHVLGEERGEHLPVRPSTQHQLEMPDIRRTPINEFNHSQALLSLAFPTLFPRGQADFVEPRLRPIKYADYIQHALRWHDGRFARHPTFRFVVFNTLMRAQARAKSSYFVKEYQQRQGLITRDDLLEAFQNPESAEAQQLLNSINRQTAQLRGTRPYWYRKRRELESYAYNLDCPGAFITFSPADLHWRSLYQHLPQFQDWQELPEQQRMGMSSKLLRDNPHIAAWHFYRRFGLFRDIVLKQKFNVTDYWNRYEWQGRGSSHCHGLFWMDGAPSVDLENEHLRKEFARIWRFHVTAFNPEPARVRQQGEGNPLAVNPLQHPLTFQWLSQVLNRCQRHHCSETYCLRKKKGSEEISCRFFFPRDTRDTADVVRRQGQSYFSFEAARNDSLMNHYNRCLSLGWLANIDISPCTSLQAVINYAAKYCSKMEKRTDSYASMGRQILPYVSHQNPLLSFASRLMNKLLTERDFSGQEICHVLLNCELQEGTRVIRAVDCRPYEQQGRSLRLQGDHDDAEVVGIYEKYLSRPPLHEELTYLDFLANWNTSKRDGRKWTRWSRQAKPRVLYYFPRYKSNHQHHQYDDFCRVKLMLAHPHRDPNELRKINGVEYNSYASAAEFCYGNHRHPDDYYGTPNAEERRPDPDEFEEEFHEPDLLEEDWLELARQLPDCPPSQEAIDLLGRRDIDIQYDWTPHVGRYADPGIVQGDYWRQRIEQNRLYMDVEDMPLEVRDALNPEQRIVYDTFIGHFQCGSEEQILLHVDGGGGTGKSYMIKVLSSHLQRLAGNRPSPIWRAAPTGVASNQIMGTTLHSLLRLPMDRAFTELSPADANAIQKKLRDVRYLVIDEKSMLGLRQLSWIDKRLRQVFPARAAEFFGGISIILVGDFFQLPPIANKPLYFDGPLKDLHEVSGQTAYRAFNHTVFLKKVQRQQGDDQAGFRLALEELRGLKLSIESWKLLSQRVQVKLSQREEDTFDAALRIYSKKARVNEYNYEHLVRLKHPAIQVMAKNIGNGADKATSEQAGNLAGQFPPAGLVNGAQGTVYDIGWAPGADAHRDPPSVIMMVMDKYTGPSYLTTDDGREVVPILPVKRDFFLGTSACTRKQFPLMASYAITVHKSQSITVDKMVTDLSERDFQTGLSYVAVSRVKMLDGLMIDAPFERASLHYEKLPDGVLMKVRDQDRRKQQQLDQPLFQPLFS</sequence>
<protein>
    <recommendedName>
        <fullName evidence="1">ATP-dependent DNA helicase</fullName>
        <ecNumber evidence="1">5.6.2.3</ecNumber>
    </recommendedName>
</protein>
<evidence type="ECO:0000313" key="6">
    <source>
        <dbReference type="Proteomes" id="UP000593570"/>
    </source>
</evidence>
<keyword evidence="1" id="KW-0547">Nucleotide-binding</keyword>
<dbReference type="GO" id="GO:0000723">
    <property type="term" value="P:telomere maintenance"/>
    <property type="evidence" value="ECO:0007669"/>
    <property type="project" value="InterPro"/>
</dbReference>
<keyword evidence="1" id="KW-0233">DNA recombination</keyword>
<keyword evidence="1" id="KW-0227">DNA damage</keyword>
<dbReference type="InterPro" id="IPR027417">
    <property type="entry name" value="P-loop_NTPase"/>
</dbReference>
<evidence type="ECO:0000259" key="2">
    <source>
        <dbReference type="Pfam" id="PF05970"/>
    </source>
</evidence>
<dbReference type="Proteomes" id="UP000593570">
    <property type="component" value="Unassembled WGS sequence"/>
</dbReference>
<keyword evidence="1" id="KW-0234">DNA repair</keyword>
<evidence type="ECO:0000259" key="4">
    <source>
        <dbReference type="Pfam" id="PF20209"/>
    </source>
</evidence>
<evidence type="ECO:0000313" key="5">
    <source>
        <dbReference type="EMBL" id="KAF6519679.1"/>
    </source>
</evidence>
<dbReference type="InterPro" id="IPR051055">
    <property type="entry name" value="PIF1_helicase"/>
</dbReference>
<keyword evidence="1" id="KW-0378">Hydrolase</keyword>
<dbReference type="GO" id="GO:0006310">
    <property type="term" value="P:DNA recombination"/>
    <property type="evidence" value="ECO:0007669"/>
    <property type="project" value="UniProtKB-KW"/>
</dbReference>
<evidence type="ECO:0000259" key="3">
    <source>
        <dbReference type="Pfam" id="PF14214"/>
    </source>
</evidence>
<dbReference type="GO" id="GO:0006281">
    <property type="term" value="P:DNA repair"/>
    <property type="evidence" value="ECO:0007669"/>
    <property type="project" value="UniProtKB-KW"/>
</dbReference>
<dbReference type="Pfam" id="PF20209">
    <property type="entry name" value="DUF6570"/>
    <property type="match status" value="1"/>
</dbReference>
<keyword evidence="1" id="KW-0347">Helicase</keyword>
<gene>
    <name evidence="5" type="ORF">HZS61_016096</name>
</gene>
<dbReference type="GO" id="GO:0005524">
    <property type="term" value="F:ATP binding"/>
    <property type="evidence" value="ECO:0007669"/>
    <property type="project" value="UniProtKB-KW"/>
</dbReference>
<dbReference type="EC" id="5.6.2.3" evidence="1"/>
<name>A0A8H6LGV9_FUSOX</name>
<dbReference type="PANTHER" id="PTHR47642">
    <property type="entry name" value="ATP-DEPENDENT DNA HELICASE"/>
    <property type="match status" value="1"/>
</dbReference>
<comment type="caution">
    <text evidence="5">The sequence shown here is derived from an EMBL/GenBank/DDBJ whole genome shotgun (WGS) entry which is preliminary data.</text>
</comment>
<proteinExistence type="inferred from homology"/>
<dbReference type="Gene3D" id="3.40.50.300">
    <property type="entry name" value="P-loop containing nucleotide triphosphate hydrolases"/>
    <property type="match status" value="1"/>
</dbReference>
<organism evidence="5 6">
    <name type="scientific">Fusarium oxysporum f. sp. conglutinans</name>
    <dbReference type="NCBI Taxonomy" id="100902"/>
    <lineage>
        <taxon>Eukaryota</taxon>
        <taxon>Fungi</taxon>
        <taxon>Dikarya</taxon>
        <taxon>Ascomycota</taxon>
        <taxon>Pezizomycotina</taxon>
        <taxon>Sordariomycetes</taxon>
        <taxon>Hypocreomycetidae</taxon>
        <taxon>Hypocreales</taxon>
        <taxon>Nectriaceae</taxon>
        <taxon>Fusarium</taxon>
        <taxon>Fusarium oxysporum species complex</taxon>
    </lineage>
</organism>
<accession>A0A8H6LGV9</accession>
<dbReference type="GO" id="GO:0016787">
    <property type="term" value="F:hydrolase activity"/>
    <property type="evidence" value="ECO:0007669"/>
    <property type="project" value="UniProtKB-KW"/>
</dbReference>
<dbReference type="InterPro" id="IPR046700">
    <property type="entry name" value="DUF6570"/>
</dbReference>
<dbReference type="Pfam" id="PF14214">
    <property type="entry name" value="Helitron_like_N"/>
    <property type="match status" value="1"/>
</dbReference>
<dbReference type="GO" id="GO:0043139">
    <property type="term" value="F:5'-3' DNA helicase activity"/>
    <property type="evidence" value="ECO:0007669"/>
    <property type="project" value="UniProtKB-EC"/>
</dbReference>
<dbReference type="InterPro" id="IPR010285">
    <property type="entry name" value="DNA_helicase_pif1-like_DEAD"/>
</dbReference>
<dbReference type="InterPro" id="IPR025476">
    <property type="entry name" value="Helitron_helicase-like"/>
</dbReference>
<feature type="domain" description="DUF6570" evidence="4">
    <location>
        <begin position="401"/>
        <end position="531"/>
    </location>
</feature>
<evidence type="ECO:0000256" key="1">
    <source>
        <dbReference type="RuleBase" id="RU363044"/>
    </source>
</evidence>
<reference evidence="5 6" key="1">
    <citation type="journal article" date="2020" name="bioRxiv">
        <title>A chromosome-scale genome assembly for the Fusarium oxysporum strain Fo5176 to establish a model Arabidopsis-fungal pathosystem.</title>
        <authorList>
            <person name="Fokkens L."/>
            <person name="Guo L."/>
            <person name="Dora S."/>
            <person name="Wang B."/>
            <person name="Ye K."/>
            <person name="Sanchez-Rodriguez C."/>
            <person name="Croll D."/>
        </authorList>
    </citation>
    <scope>NUCLEOTIDE SEQUENCE [LARGE SCALE GENOMIC DNA]</scope>
    <source>
        <strain evidence="5 6">Fo5176</strain>
    </source>
</reference>
<dbReference type="SUPFAM" id="SSF52540">
    <property type="entry name" value="P-loop containing nucleoside triphosphate hydrolases"/>
    <property type="match status" value="2"/>
</dbReference>